<name>A0ABT5D8D9_9BACT</name>
<evidence type="ECO:0000256" key="1">
    <source>
        <dbReference type="ARBA" id="ARBA00022729"/>
    </source>
</evidence>
<dbReference type="SUPFAM" id="SSF69318">
    <property type="entry name" value="Integrin alpha N-terminal domain"/>
    <property type="match status" value="1"/>
</dbReference>
<organism evidence="3 4">
    <name type="scientific">Stigmatella ashevillensis</name>
    <dbReference type="NCBI Taxonomy" id="2995309"/>
    <lineage>
        <taxon>Bacteria</taxon>
        <taxon>Pseudomonadati</taxon>
        <taxon>Myxococcota</taxon>
        <taxon>Myxococcia</taxon>
        <taxon>Myxococcales</taxon>
        <taxon>Cystobacterineae</taxon>
        <taxon>Archangiaceae</taxon>
        <taxon>Stigmatella</taxon>
    </lineage>
</organism>
<gene>
    <name evidence="3" type="ORF">POL68_12700</name>
</gene>
<feature type="signal peptide" evidence="2">
    <location>
        <begin position="1"/>
        <end position="20"/>
    </location>
</feature>
<dbReference type="InterPro" id="IPR013517">
    <property type="entry name" value="FG-GAP"/>
</dbReference>
<evidence type="ECO:0000313" key="4">
    <source>
        <dbReference type="Proteomes" id="UP001221838"/>
    </source>
</evidence>
<feature type="chain" id="PRO_5046036357" evidence="2">
    <location>
        <begin position="21"/>
        <end position="453"/>
    </location>
</feature>
<keyword evidence="4" id="KW-1185">Reference proteome</keyword>
<keyword evidence="1 2" id="KW-0732">Signal</keyword>
<dbReference type="Gene3D" id="2.130.10.130">
    <property type="entry name" value="Integrin alpha, N-terminal"/>
    <property type="match status" value="1"/>
</dbReference>
<proteinExistence type="predicted"/>
<dbReference type="RefSeq" id="WP_272137783.1">
    <property type="nucleotide sequence ID" value="NZ_JAQNDM010000002.1"/>
</dbReference>
<dbReference type="EMBL" id="JAQNDM010000002">
    <property type="protein sequence ID" value="MDC0709325.1"/>
    <property type="molecule type" value="Genomic_DNA"/>
</dbReference>
<reference evidence="3 4" key="1">
    <citation type="submission" date="2022-11" db="EMBL/GenBank/DDBJ databases">
        <title>Minimal conservation of predation-associated metabolite biosynthetic gene clusters underscores biosynthetic potential of Myxococcota including descriptions for ten novel species: Archangium lansinium sp. nov., Myxococcus landrumus sp. nov., Nannocystis bai.</title>
        <authorList>
            <person name="Ahearne A."/>
            <person name="Stevens C."/>
            <person name="Dowd S."/>
        </authorList>
    </citation>
    <scope>NUCLEOTIDE SEQUENCE [LARGE SCALE GENOMIC DNA]</scope>
    <source>
        <strain evidence="3 4">NCWAL01</strain>
    </source>
</reference>
<sequence length="453" mass="47253">MSRLLVTLLLSTLTAAPSTPAPPQGPPSVERLAQLVADAVHAQAPEAPVAIHLSGSSPEMRRALGTLLASRLATLELGPVVLESSTPEAAEELAREKGARALVRLTLSLEEGALHARGDVLGTWVNFWSGRTPSRPPGPAAAVTQAVEADAGALTLAAVSPQGMASATPMTVLSGPRQVRLMGAALVQLDQPPAALAAGDLDGDGRDEVAVLTHRAVSVYASDGRLLARRDIEGIPLSATPPREPFGVVAVLPQPPRLAAWSAHFAHGEVLLFDRAKGTLRPIGALDTAPLGAHERASFTPGRTTFAPEVRLDEGQMLPVPAPFVSASLASPQLLFVHADGSGSLYPRATTPPIRMQGLGAGSALGDVDGDGRPELLTTSPQLFPNPDTLRVHALLGDDPMAHSPLWQSTLPVGRALQVVTADLDLDHRREVLVGLWHPDGTGEVFLMRQGAP</sequence>
<dbReference type="Proteomes" id="UP001221838">
    <property type="component" value="Unassembled WGS sequence"/>
</dbReference>
<evidence type="ECO:0000256" key="2">
    <source>
        <dbReference type="SAM" id="SignalP"/>
    </source>
</evidence>
<protein>
    <submittedName>
        <fullName evidence="3">VCBS repeat-containing protein</fullName>
    </submittedName>
</protein>
<comment type="caution">
    <text evidence="3">The sequence shown here is derived from an EMBL/GenBank/DDBJ whole genome shotgun (WGS) entry which is preliminary data.</text>
</comment>
<evidence type="ECO:0000313" key="3">
    <source>
        <dbReference type="EMBL" id="MDC0709325.1"/>
    </source>
</evidence>
<dbReference type="InterPro" id="IPR028994">
    <property type="entry name" value="Integrin_alpha_N"/>
</dbReference>
<accession>A0ABT5D8D9</accession>
<dbReference type="Pfam" id="PF01839">
    <property type="entry name" value="FG-GAP"/>
    <property type="match status" value="1"/>
</dbReference>